<evidence type="ECO:0000259" key="14">
    <source>
        <dbReference type="PROSITE" id="PS51550"/>
    </source>
</evidence>
<dbReference type="InterPro" id="IPR008979">
    <property type="entry name" value="Galactose-bd-like_sf"/>
</dbReference>
<dbReference type="GO" id="GO:0005524">
    <property type="term" value="F:ATP binding"/>
    <property type="evidence" value="ECO:0007669"/>
    <property type="project" value="UniProtKB-KW"/>
</dbReference>
<accession>A0A0P7UFC7</accession>
<evidence type="ECO:0000256" key="5">
    <source>
        <dbReference type="ARBA" id="ARBA00022729"/>
    </source>
</evidence>
<evidence type="ECO:0000313" key="15">
    <source>
        <dbReference type="EMBL" id="KPP72966.1"/>
    </source>
</evidence>
<protein>
    <recommendedName>
        <fullName evidence="2">receptor protein-tyrosine kinase</fullName>
        <ecNumber evidence="2">2.7.10.1</ecNumber>
    </recommendedName>
</protein>
<keyword evidence="5" id="KW-0732">Signal</keyword>
<dbReference type="GO" id="GO:0005886">
    <property type="term" value="C:plasma membrane"/>
    <property type="evidence" value="ECO:0007669"/>
    <property type="project" value="TreeGrafter"/>
</dbReference>
<dbReference type="Gene3D" id="2.60.40.1770">
    <property type="entry name" value="ephrin a2 ectodomain"/>
    <property type="match status" value="1"/>
</dbReference>
<dbReference type="SMART" id="SM00615">
    <property type="entry name" value="EPH_lbd"/>
    <property type="match status" value="1"/>
</dbReference>
<dbReference type="Gene3D" id="2.60.120.260">
    <property type="entry name" value="Galactose-binding domain-like"/>
    <property type="match status" value="1"/>
</dbReference>
<evidence type="ECO:0000256" key="9">
    <source>
        <dbReference type="ARBA" id="ARBA00022989"/>
    </source>
</evidence>
<evidence type="ECO:0000256" key="6">
    <source>
        <dbReference type="ARBA" id="ARBA00022741"/>
    </source>
</evidence>
<dbReference type="GO" id="GO:0005005">
    <property type="term" value="F:transmembrane-ephrin receptor activity"/>
    <property type="evidence" value="ECO:0007669"/>
    <property type="project" value="TreeGrafter"/>
</dbReference>
<evidence type="ECO:0000256" key="4">
    <source>
        <dbReference type="ARBA" id="ARBA00022692"/>
    </source>
</evidence>
<keyword evidence="6" id="KW-0547">Nucleotide-binding</keyword>
<dbReference type="Pfam" id="PF25599">
    <property type="entry name" value="Ephrin_CRD"/>
    <property type="match status" value="1"/>
</dbReference>
<keyword evidence="8" id="KW-0067">ATP-binding</keyword>
<dbReference type="PANTHER" id="PTHR46877:SF8">
    <property type="entry name" value="RECEPTOR PROTEIN-TYROSINE KINASE"/>
    <property type="match status" value="1"/>
</dbReference>
<keyword evidence="13" id="KW-0325">Glycoprotein</keyword>
<evidence type="ECO:0000256" key="7">
    <source>
        <dbReference type="ARBA" id="ARBA00022777"/>
    </source>
</evidence>
<evidence type="ECO:0000256" key="8">
    <source>
        <dbReference type="ARBA" id="ARBA00022840"/>
    </source>
</evidence>
<dbReference type="FunFam" id="2.60.40.1770:FF:000001">
    <property type="entry name" value="Ephrin type-A receptor 5"/>
    <property type="match status" value="1"/>
</dbReference>
<dbReference type="AlphaFoldDB" id="A0A0P7UFC7"/>
<keyword evidence="11" id="KW-0829">Tyrosine-protein kinase</keyword>
<organism evidence="15 16">
    <name type="scientific">Scleropages formosus</name>
    <name type="common">Asian bonytongue</name>
    <name type="synonym">Osteoglossum formosum</name>
    <dbReference type="NCBI Taxonomy" id="113540"/>
    <lineage>
        <taxon>Eukaryota</taxon>
        <taxon>Metazoa</taxon>
        <taxon>Chordata</taxon>
        <taxon>Craniata</taxon>
        <taxon>Vertebrata</taxon>
        <taxon>Euteleostomi</taxon>
        <taxon>Actinopterygii</taxon>
        <taxon>Neopterygii</taxon>
        <taxon>Teleostei</taxon>
        <taxon>Osteoglossocephala</taxon>
        <taxon>Osteoglossomorpha</taxon>
        <taxon>Osteoglossiformes</taxon>
        <taxon>Osteoglossidae</taxon>
        <taxon>Scleropages</taxon>
    </lineage>
</organism>
<dbReference type="Proteomes" id="UP000034805">
    <property type="component" value="Unassembled WGS sequence"/>
</dbReference>
<evidence type="ECO:0000256" key="13">
    <source>
        <dbReference type="ARBA" id="ARBA00023180"/>
    </source>
</evidence>
<dbReference type="PROSITE" id="PS51550">
    <property type="entry name" value="EPH_LBD"/>
    <property type="match status" value="1"/>
</dbReference>
<dbReference type="GO" id="GO:0030425">
    <property type="term" value="C:dendrite"/>
    <property type="evidence" value="ECO:0007669"/>
    <property type="project" value="TreeGrafter"/>
</dbReference>
<evidence type="ECO:0000256" key="2">
    <source>
        <dbReference type="ARBA" id="ARBA00011902"/>
    </source>
</evidence>
<dbReference type="PROSITE" id="PS00790">
    <property type="entry name" value="RECEPTOR_TYR_KIN_V_1"/>
    <property type="match status" value="1"/>
</dbReference>
<evidence type="ECO:0000313" key="16">
    <source>
        <dbReference type="Proteomes" id="UP000034805"/>
    </source>
</evidence>
<dbReference type="EC" id="2.7.10.1" evidence="2"/>
<evidence type="ECO:0000256" key="12">
    <source>
        <dbReference type="ARBA" id="ARBA00023170"/>
    </source>
</evidence>
<dbReference type="SUPFAM" id="SSF49785">
    <property type="entry name" value="Galactose-binding domain-like"/>
    <property type="match status" value="1"/>
</dbReference>
<keyword evidence="4" id="KW-0812">Transmembrane</keyword>
<dbReference type="InterPro" id="IPR050449">
    <property type="entry name" value="Ephrin_rcpt_TKs"/>
</dbReference>
<feature type="domain" description="Eph LBD" evidence="14">
    <location>
        <begin position="1"/>
        <end position="198"/>
    </location>
</feature>
<dbReference type="InterPro" id="IPR001090">
    <property type="entry name" value="Ephrin_rcpt_lig-bd_dom"/>
</dbReference>
<dbReference type="PROSITE" id="PS00791">
    <property type="entry name" value="RECEPTOR_TYR_KIN_V_2"/>
    <property type="match status" value="1"/>
</dbReference>
<proteinExistence type="predicted"/>
<keyword evidence="3" id="KW-0808">Transferase</keyword>
<sequence length="432" mass="48389">MPQVRAVHSVYWGHPQQRLPRPSPAVTLRADRDGTDRSLSPQWEEISVMDERNTPMRTYQVCNVMEASQNNWLRTGLIPREGARRVYVEIKFTLRDCNSLPGVPGTCKETFNMYYHESNSPSLRHVRESQFIKIDTIAADESFTQVDVGDRVMKLNTEVRDISNLSKKGFYLAFQDVGACIALVSVRVFYKRCPMAVLNLARFPDTVTGGDSALVEVRGSCVEDAEELEAPRMYCSADGGWLVPIGRCVCRPGFEEHEGRCQLCCSRKGIDLLKKARERRIRFCECGLDLPLLLLGRVMRAGLGFRCERAERGVAPRSEPLQRWTNIICIISWSHTHAHTRSVAVPPVGGAGSWPFRYSEVHKAHEKHLLDLMSYLQAPGSPKCLRGAPAESMVLRDLGGTLSCHMAPVPVPEGGSGRAAWVSSPQLRKRAR</sequence>
<comment type="caution">
    <text evidence="15">The sequence shown here is derived from an EMBL/GenBank/DDBJ whole genome shotgun (WGS) entry which is preliminary data.</text>
</comment>
<dbReference type="FunFam" id="2.60.120.260:FF:000001">
    <property type="entry name" value="Ephrin type-A receptor 7"/>
    <property type="match status" value="1"/>
</dbReference>
<gene>
    <name evidence="15" type="ORF">Z043_107986</name>
</gene>
<evidence type="ECO:0000256" key="1">
    <source>
        <dbReference type="ARBA" id="ARBA00004167"/>
    </source>
</evidence>
<evidence type="ECO:0000256" key="11">
    <source>
        <dbReference type="ARBA" id="ARBA00023137"/>
    </source>
</evidence>
<evidence type="ECO:0000256" key="3">
    <source>
        <dbReference type="ARBA" id="ARBA00022679"/>
    </source>
</evidence>
<dbReference type="EMBL" id="JARO02002318">
    <property type="protein sequence ID" value="KPP72966.1"/>
    <property type="molecule type" value="Genomic_DNA"/>
</dbReference>
<dbReference type="InterPro" id="IPR001426">
    <property type="entry name" value="Tyr_kinase_rcpt_V_CS"/>
</dbReference>
<reference evidence="15 16" key="1">
    <citation type="submission" date="2015-08" db="EMBL/GenBank/DDBJ databases">
        <title>The genome of the Asian arowana (Scleropages formosus).</title>
        <authorList>
            <person name="Tan M.H."/>
            <person name="Gan H.M."/>
            <person name="Croft L.J."/>
            <person name="Austin C.M."/>
        </authorList>
    </citation>
    <scope>NUCLEOTIDE SEQUENCE [LARGE SCALE GENOMIC DNA]</scope>
    <source>
        <strain evidence="15">Aro1</strain>
    </source>
</reference>
<name>A0A0P7UFC7_SCLFO</name>
<evidence type="ECO:0000256" key="10">
    <source>
        <dbReference type="ARBA" id="ARBA00023136"/>
    </source>
</evidence>
<dbReference type="GO" id="GO:0007411">
    <property type="term" value="P:axon guidance"/>
    <property type="evidence" value="ECO:0007669"/>
    <property type="project" value="TreeGrafter"/>
</dbReference>
<keyword evidence="10" id="KW-0472">Membrane</keyword>
<keyword evidence="9" id="KW-1133">Transmembrane helix</keyword>
<keyword evidence="7" id="KW-0418">Kinase</keyword>
<dbReference type="PANTHER" id="PTHR46877">
    <property type="entry name" value="EPH RECEPTOR A5"/>
    <property type="match status" value="1"/>
</dbReference>
<dbReference type="Pfam" id="PF01404">
    <property type="entry name" value="Ephrin_lbd"/>
    <property type="match status" value="1"/>
</dbReference>
<keyword evidence="12" id="KW-0675">Receptor</keyword>
<comment type="subcellular location">
    <subcellularLocation>
        <location evidence="1">Membrane</location>
        <topology evidence="1">Single-pass membrane protein</topology>
    </subcellularLocation>
</comment>